<dbReference type="PROSITE" id="PS00714">
    <property type="entry name" value="NA_DICARBOXYL_SYMP_2"/>
    <property type="match status" value="1"/>
</dbReference>
<reference evidence="12" key="2">
    <citation type="submission" date="2025-08" db="UniProtKB">
        <authorList>
            <consortium name="Ensembl"/>
        </authorList>
    </citation>
    <scope>IDENTIFICATION</scope>
</reference>
<dbReference type="GO" id="GO:0015175">
    <property type="term" value="F:neutral L-amino acid transmembrane transporter activity"/>
    <property type="evidence" value="ECO:0007669"/>
    <property type="project" value="TreeGrafter"/>
</dbReference>
<evidence type="ECO:0000256" key="10">
    <source>
        <dbReference type="ARBA" id="ARBA00049118"/>
    </source>
</evidence>
<keyword evidence="4 11" id="KW-0769">Symport</keyword>
<dbReference type="InterPro" id="IPR018107">
    <property type="entry name" value="Na-dicarboxylate_symporter_CS"/>
</dbReference>
<feature type="transmembrane region" description="Helical" evidence="11">
    <location>
        <begin position="82"/>
        <end position="106"/>
    </location>
</feature>
<name>A0AAX7SC03_ASTCA</name>
<dbReference type="GO" id="GO:0015501">
    <property type="term" value="F:glutamate:sodium symporter activity"/>
    <property type="evidence" value="ECO:0007669"/>
    <property type="project" value="TreeGrafter"/>
</dbReference>
<dbReference type="GO" id="GO:0005886">
    <property type="term" value="C:plasma membrane"/>
    <property type="evidence" value="ECO:0007669"/>
    <property type="project" value="TreeGrafter"/>
</dbReference>
<sequence length="565" mass="61648">MVIKNVLMPKQVEVRMHESHLEPIEARPQSKCALICSKMFKNLLLTLTVLGVILGAVSGMLLRVASPIHPDIVMVIAFPGDILMRMLKMLILPLIISSLITGLAGLDAKSSGRLGTRAMVYYMTTTIIAAILGVILVLVIHPGNPKLKENLGEGEKNDDVSSLDAFFDLIRNLFPENLVQACFQQIQTVTKKVEVVIEEDVNATTMEGLVANITKEPQYIIKKSLQFKSGMNVLGLIGFFIAFGICMGKMGEKARLMIEFFNILNEIVMKLVIMIMWYSPFGIACLICGKIISIKDLEVVARQLGMYMVTVIIGLIIHGAIFLPSIYFVITRKNPFTFFLGIFQAWITALGTASSAGTLPVTFRCLEENLGIDKRVTRFVLPVGATINMDGTALYEAVAAIFIAQMNGVNLDPGQIITVSLTATLASVGAASIPSAGLVTMLLILTAVGLPTQDISLLVAVDWLLDRFRTSVNVVGDSYGAGIVYHMSKAELDELDAHTAKSDDIEMMTKTQSYYDDMKNHHENNSNQCVLTATDTTTASATANNSVVVDECKVHLMLTNIETCI</sequence>
<feature type="transmembrane region" description="Helical" evidence="11">
    <location>
        <begin position="304"/>
        <end position="330"/>
    </location>
</feature>
<dbReference type="GO" id="GO:0098712">
    <property type="term" value="P:L-glutamate import across plasma membrane"/>
    <property type="evidence" value="ECO:0007669"/>
    <property type="project" value="TreeGrafter"/>
</dbReference>
<feature type="transmembrane region" description="Helical" evidence="11">
    <location>
        <begin position="271"/>
        <end position="292"/>
    </location>
</feature>
<feature type="transmembrane region" description="Helical" evidence="11">
    <location>
        <begin position="337"/>
        <end position="359"/>
    </location>
</feature>
<evidence type="ECO:0000256" key="6">
    <source>
        <dbReference type="ARBA" id="ARBA00023136"/>
    </source>
</evidence>
<dbReference type="Gene3D" id="1.10.3860.10">
    <property type="entry name" value="Sodium:dicarboxylate symporter"/>
    <property type="match status" value="1"/>
</dbReference>
<reference evidence="12" key="3">
    <citation type="submission" date="2025-09" db="UniProtKB">
        <authorList>
            <consortium name="Ensembl"/>
        </authorList>
    </citation>
    <scope>IDENTIFICATION</scope>
</reference>
<feature type="transmembrane region" description="Helical" evidence="11">
    <location>
        <begin position="118"/>
        <end position="140"/>
    </location>
</feature>
<evidence type="ECO:0000256" key="7">
    <source>
        <dbReference type="ARBA" id="ARBA00023180"/>
    </source>
</evidence>
<evidence type="ECO:0000256" key="3">
    <source>
        <dbReference type="ARBA" id="ARBA00022692"/>
    </source>
</evidence>
<reference evidence="12" key="1">
    <citation type="submission" date="2018-05" db="EMBL/GenBank/DDBJ databases">
        <authorList>
            <person name="Datahose"/>
        </authorList>
    </citation>
    <scope>NUCLEOTIDE SEQUENCE</scope>
</reference>
<evidence type="ECO:0000256" key="8">
    <source>
        <dbReference type="ARBA" id="ARBA00047601"/>
    </source>
</evidence>
<comment type="catalytic activity">
    <reaction evidence="8">
        <text>K(+)(in) + L-glutamate(out) + 3 Na(+)(out) + H(+)(out) = K(+)(out) + L-glutamate(in) + 3 Na(+)(in) + H(+)(in)</text>
        <dbReference type="Rhea" id="RHEA:70699"/>
        <dbReference type="ChEBI" id="CHEBI:15378"/>
        <dbReference type="ChEBI" id="CHEBI:29101"/>
        <dbReference type="ChEBI" id="CHEBI:29103"/>
        <dbReference type="ChEBI" id="CHEBI:29985"/>
    </reaction>
</comment>
<evidence type="ECO:0000256" key="1">
    <source>
        <dbReference type="ARBA" id="ARBA00004141"/>
    </source>
</evidence>
<dbReference type="PANTHER" id="PTHR11958">
    <property type="entry name" value="SODIUM/DICARBOXYLATE SYMPORTER-RELATED"/>
    <property type="match status" value="1"/>
</dbReference>
<evidence type="ECO:0000256" key="5">
    <source>
        <dbReference type="ARBA" id="ARBA00022989"/>
    </source>
</evidence>
<organism evidence="12 13">
    <name type="scientific">Astatotilapia calliptera</name>
    <name type="common">Eastern happy</name>
    <name type="synonym">Chromis callipterus</name>
    <dbReference type="NCBI Taxonomy" id="8154"/>
    <lineage>
        <taxon>Eukaryota</taxon>
        <taxon>Metazoa</taxon>
        <taxon>Chordata</taxon>
        <taxon>Craniata</taxon>
        <taxon>Vertebrata</taxon>
        <taxon>Euteleostomi</taxon>
        <taxon>Actinopterygii</taxon>
        <taxon>Neopterygii</taxon>
        <taxon>Teleostei</taxon>
        <taxon>Neoteleostei</taxon>
        <taxon>Acanthomorphata</taxon>
        <taxon>Ovalentaria</taxon>
        <taxon>Cichlomorphae</taxon>
        <taxon>Cichliformes</taxon>
        <taxon>Cichlidae</taxon>
        <taxon>African cichlids</taxon>
        <taxon>Pseudocrenilabrinae</taxon>
        <taxon>Haplochromini</taxon>
        <taxon>Astatotilapia</taxon>
    </lineage>
</organism>
<keyword evidence="6 11" id="KW-0472">Membrane</keyword>
<dbReference type="FunFam" id="1.10.3860.10:FF:000002">
    <property type="entry name" value="Amino acid transporter"/>
    <property type="match status" value="1"/>
</dbReference>
<evidence type="ECO:0000313" key="13">
    <source>
        <dbReference type="Proteomes" id="UP000265100"/>
    </source>
</evidence>
<dbReference type="GO" id="GO:0005313">
    <property type="term" value="F:L-glutamate transmembrane transporter activity"/>
    <property type="evidence" value="ECO:0007669"/>
    <property type="project" value="TreeGrafter"/>
</dbReference>
<keyword evidence="13" id="KW-1185">Reference proteome</keyword>
<proteinExistence type="inferred from homology"/>
<evidence type="ECO:0000256" key="4">
    <source>
        <dbReference type="ARBA" id="ARBA00022847"/>
    </source>
</evidence>
<comment type="catalytic activity">
    <reaction evidence="10">
        <text>D-aspartate(out) + K(+)(in) + 3 Na(+)(out) + H(+)(out) = D-aspartate(in) + K(+)(out) + 3 Na(+)(in) + H(+)(in)</text>
        <dbReference type="Rhea" id="RHEA:71379"/>
        <dbReference type="ChEBI" id="CHEBI:15378"/>
        <dbReference type="ChEBI" id="CHEBI:29101"/>
        <dbReference type="ChEBI" id="CHEBI:29103"/>
        <dbReference type="ChEBI" id="CHEBI:29990"/>
    </reaction>
</comment>
<dbReference type="PRINTS" id="PR00173">
    <property type="entry name" value="EDTRNSPORT"/>
</dbReference>
<dbReference type="Ensembl" id="ENSACLT00000062185.1">
    <property type="protein sequence ID" value="ENSACLP00000041682.1"/>
    <property type="gene ID" value="ENSACLG00000000753.2"/>
</dbReference>
<dbReference type="Proteomes" id="UP000265100">
    <property type="component" value="Chromosome 7"/>
</dbReference>
<accession>A0AAX7SC03</accession>
<evidence type="ECO:0000256" key="9">
    <source>
        <dbReference type="ARBA" id="ARBA00048715"/>
    </source>
</evidence>
<dbReference type="GO" id="GO:0070778">
    <property type="term" value="P:L-aspartate transmembrane transport"/>
    <property type="evidence" value="ECO:0007669"/>
    <property type="project" value="TreeGrafter"/>
</dbReference>
<evidence type="ECO:0000256" key="2">
    <source>
        <dbReference type="ARBA" id="ARBA00022448"/>
    </source>
</evidence>
<dbReference type="InterPro" id="IPR050746">
    <property type="entry name" value="DAACS"/>
</dbReference>
<keyword evidence="3 11" id="KW-0812">Transmembrane</keyword>
<evidence type="ECO:0000256" key="11">
    <source>
        <dbReference type="RuleBase" id="RU361216"/>
    </source>
</evidence>
<dbReference type="SUPFAM" id="SSF118215">
    <property type="entry name" value="Proton glutamate symport protein"/>
    <property type="match status" value="1"/>
</dbReference>
<keyword evidence="5 11" id="KW-1133">Transmembrane helix</keyword>
<dbReference type="GeneTree" id="ENSGT00940000155379"/>
<comment type="subcellular location">
    <subcellularLocation>
        <location evidence="1 11">Membrane</location>
        <topology evidence="1 11">Multi-pass membrane protein</topology>
    </subcellularLocation>
</comment>
<dbReference type="Pfam" id="PF00375">
    <property type="entry name" value="SDF"/>
    <property type="match status" value="1"/>
</dbReference>
<evidence type="ECO:0000313" key="12">
    <source>
        <dbReference type="Ensembl" id="ENSACLP00000041682.1"/>
    </source>
</evidence>
<comment type="catalytic activity">
    <reaction evidence="9">
        <text>K(+)(in) + L-aspartate(out) + 3 Na(+)(out) + H(+)(out) = K(+)(out) + L-aspartate(in) + 3 Na(+)(in) + H(+)(in)</text>
        <dbReference type="Rhea" id="RHEA:70851"/>
        <dbReference type="ChEBI" id="CHEBI:15378"/>
        <dbReference type="ChEBI" id="CHEBI:29101"/>
        <dbReference type="ChEBI" id="CHEBI:29103"/>
        <dbReference type="ChEBI" id="CHEBI:29991"/>
    </reaction>
</comment>
<dbReference type="InterPro" id="IPR036458">
    <property type="entry name" value="Na:dicarbo_symporter_sf"/>
</dbReference>
<feature type="transmembrane region" description="Helical" evidence="11">
    <location>
        <begin position="233"/>
        <end position="250"/>
    </location>
</feature>
<comment type="similarity">
    <text evidence="11">Belongs to the dicarboxylate/amino acid:cation symporter (DAACS) (TC 2.A.23) family.</text>
</comment>
<dbReference type="PANTHER" id="PTHR11958:SF93">
    <property type="entry name" value="EXCITATORY AMINO ACID TRANSPORTER 2"/>
    <property type="match status" value="1"/>
</dbReference>
<dbReference type="InterPro" id="IPR001991">
    <property type="entry name" value="Na-dicarboxylate_symporter"/>
</dbReference>
<keyword evidence="2 11" id="KW-0813">Transport</keyword>
<protein>
    <recommendedName>
        <fullName evidence="11">Amino acid transporter</fullName>
    </recommendedName>
</protein>
<dbReference type="PROSITE" id="PS00713">
    <property type="entry name" value="NA_DICARBOXYL_SYMP_1"/>
    <property type="match status" value="1"/>
</dbReference>
<dbReference type="AlphaFoldDB" id="A0AAX7SC03"/>
<feature type="transmembrane region" description="Helical" evidence="11">
    <location>
        <begin position="43"/>
        <end position="62"/>
    </location>
</feature>
<keyword evidence="7" id="KW-0325">Glycoprotein</keyword>